<dbReference type="EMBL" id="JARKHS020001963">
    <property type="protein sequence ID" value="KAK8787276.1"/>
    <property type="molecule type" value="Genomic_DNA"/>
</dbReference>
<reference evidence="2 3" key="1">
    <citation type="journal article" date="2023" name="Arcadia Sci">
        <title>De novo assembly of a long-read Amblyomma americanum tick genome.</title>
        <authorList>
            <person name="Chou S."/>
            <person name="Poskanzer K.E."/>
            <person name="Rollins M."/>
            <person name="Thuy-Boun P.S."/>
        </authorList>
    </citation>
    <scope>NUCLEOTIDE SEQUENCE [LARGE SCALE GENOMIC DNA]</scope>
    <source>
        <strain evidence="2">F_SG_1</strain>
        <tissue evidence="2">Salivary glands</tissue>
    </source>
</reference>
<evidence type="ECO:0000313" key="2">
    <source>
        <dbReference type="EMBL" id="KAK8787276.1"/>
    </source>
</evidence>
<dbReference type="CDD" id="cd01650">
    <property type="entry name" value="RT_nLTR_like"/>
    <property type="match status" value="1"/>
</dbReference>
<accession>A0AAQ4FJN0</accession>
<dbReference type="AlphaFoldDB" id="A0AAQ4FJN0"/>
<dbReference type="Pfam" id="PF00078">
    <property type="entry name" value="RVT_1"/>
    <property type="match status" value="1"/>
</dbReference>
<evidence type="ECO:0000259" key="1">
    <source>
        <dbReference type="PROSITE" id="PS50878"/>
    </source>
</evidence>
<dbReference type="PANTHER" id="PTHR19446">
    <property type="entry name" value="REVERSE TRANSCRIPTASES"/>
    <property type="match status" value="1"/>
</dbReference>
<keyword evidence="3" id="KW-1185">Reference proteome</keyword>
<dbReference type="PROSITE" id="PS50878">
    <property type="entry name" value="RT_POL"/>
    <property type="match status" value="1"/>
</dbReference>
<proteinExistence type="predicted"/>
<comment type="caution">
    <text evidence="2">The sequence shown here is derived from an EMBL/GenBank/DDBJ whole genome shotgun (WGS) entry which is preliminary data.</text>
</comment>
<dbReference type="Proteomes" id="UP001321473">
    <property type="component" value="Unassembled WGS sequence"/>
</dbReference>
<dbReference type="SUPFAM" id="SSF56672">
    <property type="entry name" value="DNA/RNA polymerases"/>
    <property type="match status" value="1"/>
</dbReference>
<dbReference type="InterPro" id="IPR000477">
    <property type="entry name" value="RT_dom"/>
</dbReference>
<name>A0AAQ4FJN0_AMBAM</name>
<sequence length="558" mass="61768">MSPERMIFFSHRVIRLLSLRDVVKEDYSSFLYSLPGVLEVRINRQRIIIAVDVSSEESLAGLMGLRLLLSTPVRAFEASRFDGHIGTIFSVDPAVPDKGIADIIEASVLSIRRRDGAVTIRFGAAPLDWIQIAGLQFLVRPFKSRPLQCSQCGSPLLDDPLFRQAYPVLSQLCVMHHHPPDGLTSQMLRNRDAPEGARLLDAFNSIWDSGILPESWSTAVVVPIRKARKPPRALSSYRPFSLTSAACKSLKFVALQRLSWMASACGFLSECQTGFRRHRCTADSIADVASCREEAKQQGDVALLVLLDVQAAFDSLPYSSIEQALDELGVTARLRQFVTAFHSNRSMQVRIGGTMSSSRPITTGVPQGSVLSPLLFNLVKAGLPSAIQQGLCHMVFCSVYADDVALCVWASRRHIASARQALQRALDEVQCFLASRGLVLSATKSEALFVHPRGARATSRIRTLRIDGTDLPWRQQVRYLDLTINHRLTWIPADKPLLLLLDRVGRAAERLLARGNGCSSTSDIRLFEAAGTSAVLYALPLVTLRTTRLRRIETSRRK</sequence>
<feature type="domain" description="Reverse transcriptase" evidence="1">
    <location>
        <begin position="205"/>
        <end position="484"/>
    </location>
</feature>
<gene>
    <name evidence="2" type="ORF">V5799_022953</name>
</gene>
<protein>
    <recommendedName>
        <fullName evidence="1">Reverse transcriptase domain-containing protein</fullName>
    </recommendedName>
</protein>
<organism evidence="2 3">
    <name type="scientific">Amblyomma americanum</name>
    <name type="common">Lone star tick</name>
    <dbReference type="NCBI Taxonomy" id="6943"/>
    <lineage>
        <taxon>Eukaryota</taxon>
        <taxon>Metazoa</taxon>
        <taxon>Ecdysozoa</taxon>
        <taxon>Arthropoda</taxon>
        <taxon>Chelicerata</taxon>
        <taxon>Arachnida</taxon>
        <taxon>Acari</taxon>
        <taxon>Parasitiformes</taxon>
        <taxon>Ixodida</taxon>
        <taxon>Ixodoidea</taxon>
        <taxon>Ixodidae</taxon>
        <taxon>Amblyomminae</taxon>
        <taxon>Amblyomma</taxon>
    </lineage>
</organism>
<evidence type="ECO:0000313" key="3">
    <source>
        <dbReference type="Proteomes" id="UP001321473"/>
    </source>
</evidence>
<dbReference type="GO" id="GO:0071897">
    <property type="term" value="P:DNA biosynthetic process"/>
    <property type="evidence" value="ECO:0007669"/>
    <property type="project" value="UniProtKB-ARBA"/>
</dbReference>
<dbReference type="InterPro" id="IPR043502">
    <property type="entry name" value="DNA/RNA_pol_sf"/>
</dbReference>